<dbReference type="GO" id="GO:0016020">
    <property type="term" value="C:membrane"/>
    <property type="evidence" value="ECO:0007669"/>
    <property type="project" value="TreeGrafter"/>
</dbReference>
<protein>
    <recommendedName>
        <fullName evidence="3">Protein kinase domain-containing protein</fullName>
    </recommendedName>
</protein>
<organism evidence="4 5">
    <name type="scientific">Anisodus tanguticus</name>
    <dbReference type="NCBI Taxonomy" id="243964"/>
    <lineage>
        <taxon>Eukaryota</taxon>
        <taxon>Viridiplantae</taxon>
        <taxon>Streptophyta</taxon>
        <taxon>Embryophyta</taxon>
        <taxon>Tracheophyta</taxon>
        <taxon>Spermatophyta</taxon>
        <taxon>Magnoliopsida</taxon>
        <taxon>eudicotyledons</taxon>
        <taxon>Gunneridae</taxon>
        <taxon>Pentapetalae</taxon>
        <taxon>asterids</taxon>
        <taxon>lamiids</taxon>
        <taxon>Solanales</taxon>
        <taxon>Solanaceae</taxon>
        <taxon>Solanoideae</taxon>
        <taxon>Hyoscyameae</taxon>
        <taxon>Anisodus</taxon>
    </lineage>
</organism>
<dbReference type="PROSITE" id="PS50011">
    <property type="entry name" value="PROTEIN_KINASE_DOM"/>
    <property type="match status" value="1"/>
</dbReference>
<dbReference type="InterPro" id="IPR011990">
    <property type="entry name" value="TPR-like_helical_dom_sf"/>
</dbReference>
<dbReference type="Gene3D" id="1.25.40.10">
    <property type="entry name" value="Tetratricopeptide repeat domain"/>
    <property type="match status" value="1"/>
</dbReference>
<dbReference type="InterPro" id="IPR008271">
    <property type="entry name" value="Ser/Thr_kinase_AS"/>
</dbReference>
<keyword evidence="1" id="KW-0677">Repeat</keyword>
<feature type="domain" description="Protein kinase" evidence="3">
    <location>
        <begin position="1"/>
        <end position="208"/>
    </location>
</feature>
<dbReference type="NCBIfam" id="TIGR00756">
    <property type="entry name" value="PPR"/>
    <property type="match status" value="1"/>
</dbReference>
<dbReference type="InterPro" id="IPR002885">
    <property type="entry name" value="PPR_rpt"/>
</dbReference>
<evidence type="ECO:0000256" key="2">
    <source>
        <dbReference type="PROSITE-ProRule" id="PRU00708"/>
    </source>
</evidence>
<dbReference type="PANTHER" id="PTHR48055">
    <property type="entry name" value="LEUCINE-RICH REPEAT RECEPTOR PROTEIN KINASE EMS1"/>
    <property type="match status" value="1"/>
</dbReference>
<dbReference type="Pfam" id="PF00069">
    <property type="entry name" value="Pkinase"/>
    <property type="match status" value="1"/>
</dbReference>
<dbReference type="InterPro" id="IPR000719">
    <property type="entry name" value="Prot_kinase_dom"/>
</dbReference>
<dbReference type="InterPro" id="IPR011009">
    <property type="entry name" value="Kinase-like_dom_sf"/>
</dbReference>
<dbReference type="GO" id="GO:0004672">
    <property type="term" value="F:protein kinase activity"/>
    <property type="evidence" value="ECO:0007669"/>
    <property type="project" value="InterPro"/>
</dbReference>
<dbReference type="EMBL" id="JAVYJV010000009">
    <property type="protein sequence ID" value="KAK4362689.1"/>
    <property type="molecule type" value="Genomic_DNA"/>
</dbReference>
<evidence type="ECO:0000313" key="4">
    <source>
        <dbReference type="EMBL" id="KAK4362689.1"/>
    </source>
</evidence>
<keyword evidence="5" id="KW-1185">Reference proteome</keyword>
<name>A0AAE1S4E3_9SOLA</name>
<dbReference type="PROSITE" id="PS51375">
    <property type="entry name" value="PPR"/>
    <property type="match status" value="1"/>
</dbReference>
<dbReference type="PROSITE" id="PS00108">
    <property type="entry name" value="PROTEIN_KINASE_ST"/>
    <property type="match status" value="1"/>
</dbReference>
<sequence>MPKGNLDEWLYPEKDTQKSSLTILQRMNIIIDVASALHYLHHQCQAPMIHCDIKPQNILLDDDLTAHLGDFGLVRLVAGFSNEPNLHQFSSLGVMGTIDYTAPELKNLFLVIPEELGDSLEEIRGSASGSNMLGPAYGVKSIVHIEGELSIYRMLDSIIKHLFCEHDGFGWNLSLARELFDSMLCRNEVSWTTMIGGYSQNNQPEEAFNLYTKMCRSGVKPDHVTFATLLSGFDDTTTLREVLQIHAHII</sequence>
<dbReference type="InterPro" id="IPR051564">
    <property type="entry name" value="LRR_receptor-like_kinase"/>
</dbReference>
<dbReference type="AlphaFoldDB" id="A0AAE1S4E3"/>
<evidence type="ECO:0000256" key="1">
    <source>
        <dbReference type="ARBA" id="ARBA00022737"/>
    </source>
</evidence>
<dbReference type="SUPFAM" id="SSF56112">
    <property type="entry name" value="Protein kinase-like (PK-like)"/>
    <property type="match status" value="1"/>
</dbReference>
<evidence type="ECO:0000313" key="5">
    <source>
        <dbReference type="Proteomes" id="UP001291623"/>
    </source>
</evidence>
<dbReference type="Pfam" id="PF13041">
    <property type="entry name" value="PPR_2"/>
    <property type="match status" value="1"/>
</dbReference>
<gene>
    <name evidence="4" type="ORF">RND71_017930</name>
</gene>
<proteinExistence type="predicted"/>
<dbReference type="Gene3D" id="1.10.510.10">
    <property type="entry name" value="Transferase(Phosphotransferase) domain 1"/>
    <property type="match status" value="1"/>
</dbReference>
<feature type="repeat" description="PPR" evidence="2">
    <location>
        <begin position="187"/>
        <end position="221"/>
    </location>
</feature>
<evidence type="ECO:0000259" key="3">
    <source>
        <dbReference type="PROSITE" id="PS50011"/>
    </source>
</evidence>
<dbReference type="PANTHER" id="PTHR48055:SF61">
    <property type="entry name" value="LEUCINE RICH REPEAT CONTAINING PROTEIN"/>
    <property type="match status" value="1"/>
</dbReference>
<reference evidence="4" key="1">
    <citation type="submission" date="2023-12" db="EMBL/GenBank/DDBJ databases">
        <title>Genome assembly of Anisodus tanguticus.</title>
        <authorList>
            <person name="Wang Y.-J."/>
        </authorList>
    </citation>
    <scope>NUCLEOTIDE SEQUENCE</scope>
    <source>
        <strain evidence="4">KB-2021</strain>
        <tissue evidence="4">Leaf</tissue>
    </source>
</reference>
<dbReference type="GO" id="GO:0005524">
    <property type="term" value="F:ATP binding"/>
    <property type="evidence" value="ECO:0007669"/>
    <property type="project" value="InterPro"/>
</dbReference>
<comment type="caution">
    <text evidence="4">The sequence shown here is derived from an EMBL/GenBank/DDBJ whole genome shotgun (WGS) entry which is preliminary data.</text>
</comment>
<dbReference type="Proteomes" id="UP001291623">
    <property type="component" value="Unassembled WGS sequence"/>
</dbReference>
<accession>A0AAE1S4E3</accession>